<reference evidence="6" key="3">
    <citation type="submission" date="2025-08" db="UniProtKB">
        <authorList>
            <consortium name="RefSeq"/>
        </authorList>
    </citation>
    <scope>IDENTIFICATION</scope>
    <source>
        <tissue evidence="6">Whole organism</tissue>
    </source>
</reference>
<feature type="compositionally biased region" description="Basic and acidic residues" evidence="3">
    <location>
        <begin position="42"/>
        <end position="62"/>
    </location>
</feature>
<dbReference type="Pfam" id="PF00379">
    <property type="entry name" value="Chitin_bind_4"/>
    <property type="match status" value="1"/>
</dbReference>
<feature type="signal peptide" evidence="4">
    <location>
        <begin position="1"/>
        <end position="16"/>
    </location>
</feature>
<evidence type="ECO:0000313" key="6">
    <source>
        <dbReference type="RefSeq" id="XP_017868966.1"/>
    </source>
</evidence>
<reference evidence="5" key="2">
    <citation type="journal article" date="2016" name="G3 (Bethesda)">
        <title>Genome Evolution in Three Species of Cactophilic Drosophila.</title>
        <authorList>
            <person name="Sanchez-Flores A."/>
            <person name="Penazola F."/>
            <person name="Carpinteyro-Ponce J."/>
            <person name="Nazario-Yepiz N."/>
            <person name="Abreu-Goodger C."/>
            <person name="Machado C.A."/>
            <person name="Markow T.A."/>
        </authorList>
    </citation>
    <scope>NUCLEOTIDE SEQUENCE [LARGE SCALE GENOMIC DNA]</scope>
</reference>
<evidence type="ECO:0000256" key="3">
    <source>
        <dbReference type="SAM" id="MobiDB-lite"/>
    </source>
</evidence>
<accession>A0ABM1PP30</accession>
<dbReference type="Proteomes" id="UP000694904">
    <property type="component" value="Chromosome 5"/>
</dbReference>
<proteinExistence type="predicted"/>
<sequence>MFKIVMLCAVIGLVAAVHHPIEHKPLPRRPLPVPVPHPVPVHHGDESHAETLSRKDDVRADGFDSSLETSNHIVRSESGDVHGNIHGSFSWISPEGEHIDIKYVADENGYQPSGAAIPAIPEQIARSLAWIAAHPHVPEVHNVHHPNIHH</sequence>
<dbReference type="GeneID" id="108617638"/>
<feature type="chain" id="PRO_5047317718" evidence="4">
    <location>
        <begin position="17"/>
        <end position="150"/>
    </location>
</feature>
<keyword evidence="1 2" id="KW-0193">Cuticle</keyword>
<dbReference type="PANTHER" id="PTHR10380:SF237">
    <property type="entry name" value="CUTICULAR PROTEIN 65AU, ISOFORM A-RELATED"/>
    <property type="match status" value="1"/>
</dbReference>
<feature type="region of interest" description="Disordered" evidence="3">
    <location>
        <begin position="25"/>
        <end position="64"/>
    </location>
</feature>
<organism evidence="5 6">
    <name type="scientific">Drosophila arizonae</name>
    <name type="common">Fruit fly</name>
    <dbReference type="NCBI Taxonomy" id="7263"/>
    <lineage>
        <taxon>Eukaryota</taxon>
        <taxon>Metazoa</taxon>
        <taxon>Ecdysozoa</taxon>
        <taxon>Arthropoda</taxon>
        <taxon>Hexapoda</taxon>
        <taxon>Insecta</taxon>
        <taxon>Pterygota</taxon>
        <taxon>Neoptera</taxon>
        <taxon>Endopterygota</taxon>
        <taxon>Diptera</taxon>
        <taxon>Brachycera</taxon>
        <taxon>Muscomorpha</taxon>
        <taxon>Ephydroidea</taxon>
        <taxon>Drosophilidae</taxon>
        <taxon>Drosophila</taxon>
    </lineage>
</organism>
<dbReference type="RefSeq" id="XP_017868966.1">
    <property type="nucleotide sequence ID" value="XM_018013477.1"/>
</dbReference>
<keyword evidence="4" id="KW-0732">Signal</keyword>
<keyword evidence="5" id="KW-1185">Reference proteome</keyword>
<feature type="compositionally biased region" description="Pro residues" evidence="3">
    <location>
        <begin position="28"/>
        <end position="39"/>
    </location>
</feature>
<dbReference type="PROSITE" id="PS00233">
    <property type="entry name" value="CHIT_BIND_RR_1"/>
    <property type="match status" value="1"/>
</dbReference>
<protein>
    <submittedName>
        <fullName evidence="6">Larval cuticle protein 2-like</fullName>
    </submittedName>
</protein>
<dbReference type="PANTHER" id="PTHR10380">
    <property type="entry name" value="CUTICLE PROTEIN"/>
    <property type="match status" value="1"/>
</dbReference>
<evidence type="ECO:0000256" key="4">
    <source>
        <dbReference type="SAM" id="SignalP"/>
    </source>
</evidence>
<dbReference type="InterPro" id="IPR000618">
    <property type="entry name" value="Insect_cuticle"/>
</dbReference>
<evidence type="ECO:0000256" key="2">
    <source>
        <dbReference type="PROSITE-ProRule" id="PRU00497"/>
    </source>
</evidence>
<gene>
    <name evidence="6" type="primary">LOC108617638</name>
</gene>
<reference evidence="5" key="1">
    <citation type="journal article" date="1997" name="Nucleic Acids Res.">
        <title>tRNAscan-SE: a program for improved detection of transfer RNA genes in genomic sequence.</title>
        <authorList>
            <person name="Lowe T.M."/>
            <person name="Eddy S.R."/>
        </authorList>
    </citation>
    <scope>NUCLEOTIDE SEQUENCE [LARGE SCALE GENOMIC DNA]</scope>
</reference>
<dbReference type="InterPro" id="IPR050468">
    <property type="entry name" value="Cuticle_Struct_Prot"/>
</dbReference>
<evidence type="ECO:0000313" key="5">
    <source>
        <dbReference type="Proteomes" id="UP000694904"/>
    </source>
</evidence>
<dbReference type="InterPro" id="IPR031311">
    <property type="entry name" value="CHIT_BIND_RR_consensus"/>
</dbReference>
<dbReference type="PROSITE" id="PS51155">
    <property type="entry name" value="CHIT_BIND_RR_2"/>
    <property type="match status" value="1"/>
</dbReference>
<evidence type="ECO:0000256" key="1">
    <source>
        <dbReference type="ARBA" id="ARBA00022460"/>
    </source>
</evidence>
<name>A0ABM1PP30_DROAR</name>